<dbReference type="InterPro" id="IPR012349">
    <property type="entry name" value="Split_barrel_FMN-bd"/>
</dbReference>
<evidence type="ECO:0000256" key="5">
    <source>
        <dbReference type="ARBA" id="ARBA00023163"/>
    </source>
</evidence>
<dbReference type="SMART" id="SM00895">
    <property type="entry name" value="FCD"/>
    <property type="match status" value="1"/>
</dbReference>
<dbReference type="GO" id="GO:0042602">
    <property type="term" value="F:riboflavin reductase (NADPH) activity"/>
    <property type="evidence" value="ECO:0007669"/>
    <property type="project" value="TreeGrafter"/>
</dbReference>
<dbReference type="AlphaFoldDB" id="A0A2S9QNM7"/>
<dbReference type="Pfam" id="PF07729">
    <property type="entry name" value="FCD"/>
    <property type="match status" value="1"/>
</dbReference>
<keyword evidence="9" id="KW-1185">Reference proteome</keyword>
<dbReference type="GO" id="GO:0010181">
    <property type="term" value="F:FMN binding"/>
    <property type="evidence" value="ECO:0007669"/>
    <property type="project" value="InterPro"/>
</dbReference>
<dbReference type="GO" id="GO:0003677">
    <property type="term" value="F:DNA binding"/>
    <property type="evidence" value="ECO:0007669"/>
    <property type="project" value="UniProtKB-KW"/>
</dbReference>
<dbReference type="SUPFAM" id="SSF48008">
    <property type="entry name" value="GntR ligand-binding domain-like"/>
    <property type="match status" value="1"/>
</dbReference>
<comment type="similarity">
    <text evidence="1">Belongs to the non-flavoprotein flavin reductase family.</text>
</comment>
<dbReference type="Gene3D" id="1.20.120.530">
    <property type="entry name" value="GntR ligand-binding domain-like"/>
    <property type="match status" value="1"/>
</dbReference>
<dbReference type="OrthoDB" id="9792858at2"/>
<gene>
    <name evidence="8" type="ORF">B4915_10085</name>
</gene>
<dbReference type="InterPro" id="IPR050268">
    <property type="entry name" value="NADH-dep_flavin_reductase"/>
</dbReference>
<keyword evidence="3" id="KW-0805">Transcription regulation</keyword>
<keyword evidence="2" id="KW-0560">Oxidoreductase</keyword>
<dbReference type="RefSeq" id="WP_105805644.1">
    <property type="nucleotide sequence ID" value="NZ_MWZD01000017.1"/>
</dbReference>
<evidence type="ECO:0000313" key="8">
    <source>
        <dbReference type="EMBL" id="PRI11193.1"/>
    </source>
</evidence>
<dbReference type="PANTHER" id="PTHR30466">
    <property type="entry name" value="FLAVIN REDUCTASE"/>
    <property type="match status" value="1"/>
</dbReference>
<dbReference type="Proteomes" id="UP000238650">
    <property type="component" value="Unassembled WGS sequence"/>
</dbReference>
<dbReference type="InterPro" id="IPR008920">
    <property type="entry name" value="TF_FadR/GntR_C"/>
</dbReference>
<dbReference type="Gene3D" id="2.30.110.10">
    <property type="entry name" value="Electron Transport, Fmn-binding Protein, Chain A"/>
    <property type="match status" value="1"/>
</dbReference>
<evidence type="ECO:0000256" key="1">
    <source>
        <dbReference type="ARBA" id="ARBA00008898"/>
    </source>
</evidence>
<evidence type="ECO:0000259" key="7">
    <source>
        <dbReference type="SMART" id="SM00903"/>
    </source>
</evidence>
<reference evidence="8 9" key="1">
    <citation type="journal article" date="2017" name="New Microbes New Infect">
        <title>Genome sequence of 'Leucobacter massiliensis' sp. nov. isolated from human pharynx after travel to the 2014 Hajj.</title>
        <authorList>
            <person name="Leangapichart T."/>
            <person name="Gautret P."/>
            <person name="Nguyen T.T."/>
            <person name="Armstrong N."/>
            <person name="Rolain J.M."/>
        </authorList>
    </citation>
    <scope>NUCLEOTIDE SEQUENCE [LARGE SCALE GENOMIC DNA]</scope>
    <source>
        <strain evidence="8 9">122RC15</strain>
    </source>
</reference>
<evidence type="ECO:0000259" key="6">
    <source>
        <dbReference type="SMART" id="SM00895"/>
    </source>
</evidence>
<dbReference type="EMBL" id="MWZD01000017">
    <property type="protein sequence ID" value="PRI11193.1"/>
    <property type="molecule type" value="Genomic_DNA"/>
</dbReference>
<sequence>MTAPSESALRYGIDLGFPVVDENVFRTVVGHFASGVTVITTADGERSYGTTVSAVSSLSAEPPMMLICLNRSSATHDAVSRAGRYAINILTSRQGELARAFARKGDDKFAGFGHHLSEHGLPLLDDTLASIECVVEETAVGGTHTIFLGRVLAAEARDGEPLAYYRGAFGNLERALETAAYEGARDWVLRRRTPLHETIEVEALAAELRIEPALVDNALIRLATESLVRAVDGGRHEPAPMTSELVDQLYDRRATIETGVLERYLADASEEELRHIARLGEQVIELVPDSPEVLDEFLDLNLDFHAAIVDLAGSKQLTSGYRALNVMTVWRETYEPEDWAQQLGPSFVPRLVAAVEARDTAAAQAVVREQVAFVKAGAKRIIAANGGQV</sequence>
<dbReference type="Pfam" id="PF01613">
    <property type="entry name" value="Flavin_Reduct"/>
    <property type="match status" value="1"/>
</dbReference>
<feature type="domain" description="GntR C-terminal" evidence="6">
    <location>
        <begin position="248"/>
        <end position="373"/>
    </location>
</feature>
<dbReference type="SUPFAM" id="SSF50475">
    <property type="entry name" value="FMN-binding split barrel"/>
    <property type="match status" value="1"/>
</dbReference>
<evidence type="ECO:0008006" key="10">
    <source>
        <dbReference type="Google" id="ProtNLM"/>
    </source>
</evidence>
<dbReference type="InterPro" id="IPR011711">
    <property type="entry name" value="GntR_C"/>
</dbReference>
<name>A0A2S9QNM7_9MICO</name>
<organism evidence="8 9">
    <name type="scientific">Leucobacter massiliensis</name>
    <dbReference type="NCBI Taxonomy" id="1686285"/>
    <lineage>
        <taxon>Bacteria</taxon>
        <taxon>Bacillati</taxon>
        <taxon>Actinomycetota</taxon>
        <taxon>Actinomycetes</taxon>
        <taxon>Micrococcales</taxon>
        <taxon>Microbacteriaceae</taxon>
        <taxon>Leucobacter</taxon>
    </lineage>
</organism>
<keyword evidence="5" id="KW-0804">Transcription</keyword>
<proteinExistence type="inferred from homology"/>
<evidence type="ECO:0000313" key="9">
    <source>
        <dbReference type="Proteomes" id="UP000238650"/>
    </source>
</evidence>
<evidence type="ECO:0000256" key="3">
    <source>
        <dbReference type="ARBA" id="ARBA00023015"/>
    </source>
</evidence>
<dbReference type="SMART" id="SM00903">
    <property type="entry name" value="Flavin_Reduct"/>
    <property type="match status" value="1"/>
</dbReference>
<comment type="caution">
    <text evidence="8">The sequence shown here is derived from an EMBL/GenBank/DDBJ whole genome shotgun (WGS) entry which is preliminary data.</text>
</comment>
<protein>
    <recommendedName>
        <fullName evidence="10">FCD domain-containing protein</fullName>
    </recommendedName>
</protein>
<keyword evidence="4" id="KW-0238">DNA-binding</keyword>
<evidence type="ECO:0000256" key="4">
    <source>
        <dbReference type="ARBA" id="ARBA00023125"/>
    </source>
</evidence>
<accession>A0A2S9QNM7</accession>
<dbReference type="InterPro" id="IPR002563">
    <property type="entry name" value="Flavin_Rdtase-like_dom"/>
</dbReference>
<evidence type="ECO:0000256" key="2">
    <source>
        <dbReference type="ARBA" id="ARBA00023002"/>
    </source>
</evidence>
<feature type="domain" description="Flavin reductase like" evidence="7">
    <location>
        <begin position="29"/>
        <end position="171"/>
    </location>
</feature>
<dbReference type="PANTHER" id="PTHR30466:SF11">
    <property type="entry name" value="FLAVIN-DEPENDENT MONOOXYGENASE, REDUCTASE SUBUNIT HSAB"/>
    <property type="match status" value="1"/>
</dbReference>